<dbReference type="EMBL" id="JAEDAO010000001">
    <property type="protein sequence ID" value="MBK0391891.1"/>
    <property type="molecule type" value="Genomic_DNA"/>
</dbReference>
<evidence type="ECO:0000313" key="2">
    <source>
        <dbReference type="EMBL" id="MBK0391891.1"/>
    </source>
</evidence>
<dbReference type="Proteomes" id="UP000617041">
    <property type="component" value="Unassembled WGS sequence"/>
</dbReference>
<evidence type="ECO:0000313" key="3">
    <source>
        <dbReference type="Proteomes" id="UP000617041"/>
    </source>
</evidence>
<dbReference type="RefSeq" id="WP_200786807.1">
    <property type="nucleotide sequence ID" value="NZ_JAEDAO010000001.1"/>
</dbReference>
<keyword evidence="3" id="KW-1185">Reference proteome</keyword>
<reference evidence="2" key="1">
    <citation type="submission" date="2020-12" db="EMBL/GenBank/DDBJ databases">
        <title>Ramlibacter sp. nov., isolated from a freshwater alga, Cryptomonas.</title>
        <authorList>
            <person name="Kim H.M."/>
            <person name="Jeon C.O."/>
        </authorList>
    </citation>
    <scope>NUCLEOTIDE SEQUENCE</scope>
    <source>
        <strain evidence="2">CrO1</strain>
    </source>
</reference>
<gene>
    <name evidence="2" type="ORF">I8E28_04760</name>
</gene>
<feature type="chain" id="PRO_5036861146" evidence="1">
    <location>
        <begin position="20"/>
        <end position="217"/>
    </location>
</feature>
<name>A0A934PZB8_9BURK</name>
<dbReference type="Pfam" id="PF11769">
    <property type="entry name" value="DUF3313"/>
    <property type="match status" value="1"/>
</dbReference>
<accession>A0A934PZB8</accession>
<proteinExistence type="predicted"/>
<comment type="caution">
    <text evidence="2">The sequence shown here is derived from an EMBL/GenBank/DDBJ whole genome shotgun (WGS) entry which is preliminary data.</text>
</comment>
<keyword evidence="1" id="KW-0732">Signal</keyword>
<sequence>MFRTPFVLAAALVAFPAIAGAPASLEQAVAAQGLQRVRAPVFNFAYVRPGASLAGYDRLLLEPVDVDFRADWQPYRAGSLLRVDATERERVRSEVAQWVQRAFADELQRGTLQPTDQPAPRVLRVKPRVVDLYLGDIGTRLPGRSRVLTTSSGEASLVVELSDASTGEVLARLGDWEELRSGARRVRISDPQRVVSDVESVAANWGRTVREFVAGAR</sequence>
<evidence type="ECO:0000256" key="1">
    <source>
        <dbReference type="SAM" id="SignalP"/>
    </source>
</evidence>
<dbReference type="AlphaFoldDB" id="A0A934PZB8"/>
<feature type="signal peptide" evidence="1">
    <location>
        <begin position="1"/>
        <end position="19"/>
    </location>
</feature>
<dbReference type="InterPro" id="IPR021747">
    <property type="entry name" value="DUF3313"/>
</dbReference>
<protein>
    <submittedName>
        <fullName evidence="2">DUF3313 family protein</fullName>
    </submittedName>
</protein>
<organism evidence="2 3">
    <name type="scientific">Ramlibacter algicola</name>
    <dbReference type="NCBI Taxonomy" id="2795217"/>
    <lineage>
        <taxon>Bacteria</taxon>
        <taxon>Pseudomonadati</taxon>
        <taxon>Pseudomonadota</taxon>
        <taxon>Betaproteobacteria</taxon>
        <taxon>Burkholderiales</taxon>
        <taxon>Comamonadaceae</taxon>
        <taxon>Ramlibacter</taxon>
    </lineage>
</organism>